<evidence type="ECO:0000313" key="2">
    <source>
        <dbReference type="Proteomes" id="UP001165289"/>
    </source>
</evidence>
<proteinExistence type="predicted"/>
<dbReference type="Proteomes" id="UP001165289">
    <property type="component" value="Unassembled WGS sequence"/>
</dbReference>
<gene>
    <name evidence="1" type="ORF">LOD99_9200</name>
</gene>
<name>A0AAV7JDJ6_9METZ</name>
<keyword evidence="2" id="KW-1185">Reference proteome</keyword>
<dbReference type="AlphaFoldDB" id="A0AAV7JDJ6"/>
<dbReference type="EMBL" id="JAKMXF010000353">
    <property type="protein sequence ID" value="KAI6646801.1"/>
    <property type="molecule type" value="Genomic_DNA"/>
</dbReference>
<accession>A0AAV7JDJ6</accession>
<reference evidence="1 2" key="1">
    <citation type="journal article" date="2023" name="BMC Biol.">
        <title>The compact genome of the sponge Oopsacas minuta (Hexactinellida) is lacking key metazoan core genes.</title>
        <authorList>
            <person name="Santini S."/>
            <person name="Schenkelaars Q."/>
            <person name="Jourda C."/>
            <person name="Duchesne M."/>
            <person name="Belahbib H."/>
            <person name="Rocher C."/>
            <person name="Selva M."/>
            <person name="Riesgo A."/>
            <person name="Vervoort M."/>
            <person name="Leys S.P."/>
            <person name="Kodjabachian L."/>
            <person name="Le Bivic A."/>
            <person name="Borchiellini C."/>
            <person name="Claverie J.M."/>
            <person name="Renard E."/>
        </authorList>
    </citation>
    <scope>NUCLEOTIDE SEQUENCE [LARGE SCALE GENOMIC DNA]</scope>
    <source>
        <strain evidence="1">SPO-2</strain>
    </source>
</reference>
<organism evidence="1 2">
    <name type="scientific">Oopsacas minuta</name>
    <dbReference type="NCBI Taxonomy" id="111878"/>
    <lineage>
        <taxon>Eukaryota</taxon>
        <taxon>Metazoa</taxon>
        <taxon>Porifera</taxon>
        <taxon>Hexactinellida</taxon>
        <taxon>Hexasterophora</taxon>
        <taxon>Lyssacinosida</taxon>
        <taxon>Leucopsacidae</taxon>
        <taxon>Oopsacas</taxon>
    </lineage>
</organism>
<evidence type="ECO:0000313" key="1">
    <source>
        <dbReference type="EMBL" id="KAI6646801.1"/>
    </source>
</evidence>
<comment type="caution">
    <text evidence="1">The sequence shown here is derived from an EMBL/GenBank/DDBJ whole genome shotgun (WGS) entry which is preliminary data.</text>
</comment>
<protein>
    <submittedName>
        <fullName evidence="1">Uncharacterized protein</fullName>
    </submittedName>
</protein>
<sequence length="151" mass="17126">MAECPEKPLDTMHLSCASHSFNSDNSYVGCIVYEINGQKQWFLNGRKCKSGYTALMDVNTLMQMEGPEKFGGDLHRLAFYYLFDFEVIPDNVVGDAFRIVNGVCEYESGVFVPIECQEATRKVLDKIILAWKDAGVKTGILPKQRNYPVWI</sequence>